<dbReference type="Proteomes" id="UP000609121">
    <property type="component" value="Unassembled WGS sequence"/>
</dbReference>
<protein>
    <submittedName>
        <fullName evidence="2">DUF1178 family protein</fullName>
    </submittedName>
</protein>
<dbReference type="RefSeq" id="WP_193180835.1">
    <property type="nucleotide sequence ID" value="NZ_JACVXA010000012.1"/>
</dbReference>
<reference evidence="2" key="1">
    <citation type="submission" date="2020-09" db="EMBL/GenBank/DDBJ databases">
        <title>A novel bacterium of genus Mangrovicoccus, isolated from South China Sea.</title>
        <authorList>
            <person name="Huang H."/>
            <person name="Mo K."/>
            <person name="Hu Y."/>
        </authorList>
    </citation>
    <scope>NUCLEOTIDE SEQUENCE</scope>
    <source>
        <strain evidence="2">HB182678</strain>
    </source>
</reference>
<dbReference type="AlphaFoldDB" id="A0A8J6Z8J0"/>
<feature type="region of interest" description="Disordered" evidence="1">
    <location>
        <begin position="51"/>
        <end position="82"/>
    </location>
</feature>
<comment type="caution">
    <text evidence="2">The sequence shown here is derived from an EMBL/GenBank/DDBJ whole genome shotgun (WGS) entry which is preliminary data.</text>
</comment>
<gene>
    <name evidence="2" type="ORF">ICN82_06280</name>
</gene>
<dbReference type="PIRSF" id="PIRSF032131">
    <property type="entry name" value="UCP032131"/>
    <property type="match status" value="1"/>
</dbReference>
<feature type="compositionally biased region" description="Low complexity" evidence="1">
    <location>
        <begin position="65"/>
        <end position="82"/>
    </location>
</feature>
<proteinExistence type="predicted"/>
<organism evidence="2 3">
    <name type="scientific">Mangrovicoccus algicola</name>
    <dbReference type="NCBI Taxonomy" id="2771008"/>
    <lineage>
        <taxon>Bacteria</taxon>
        <taxon>Pseudomonadati</taxon>
        <taxon>Pseudomonadota</taxon>
        <taxon>Alphaproteobacteria</taxon>
        <taxon>Rhodobacterales</taxon>
        <taxon>Paracoccaceae</taxon>
        <taxon>Mangrovicoccus</taxon>
    </lineage>
</organism>
<accession>A0A8J6Z8J0</accession>
<evidence type="ECO:0000313" key="3">
    <source>
        <dbReference type="Proteomes" id="UP000609121"/>
    </source>
</evidence>
<dbReference type="InterPro" id="IPR009562">
    <property type="entry name" value="DUF1178"/>
</dbReference>
<sequence>MIRYALRCSRDHAFESWFRSAEEFDGLVASGLVECPACGARDVTKALMAPRVAASDRKAAPPPAAAGAAPAADGPAPMASAAEMPAKMRRAIEKLRAEVEANSDYVGRSFASEARAIHEGDSPRRAIHGEANAEEARALLSDGIPVLPLPFRDRRGQN</sequence>
<name>A0A8J6Z8J0_9RHOB</name>
<evidence type="ECO:0000313" key="2">
    <source>
        <dbReference type="EMBL" id="MBE3637811.1"/>
    </source>
</evidence>
<dbReference type="EMBL" id="JACVXA010000012">
    <property type="protein sequence ID" value="MBE3637811.1"/>
    <property type="molecule type" value="Genomic_DNA"/>
</dbReference>
<dbReference type="Pfam" id="PF06676">
    <property type="entry name" value="DUF1178"/>
    <property type="match status" value="1"/>
</dbReference>
<keyword evidence="3" id="KW-1185">Reference proteome</keyword>
<evidence type="ECO:0000256" key="1">
    <source>
        <dbReference type="SAM" id="MobiDB-lite"/>
    </source>
</evidence>